<protein>
    <submittedName>
        <fullName evidence="2">Uncharacterized protein</fullName>
    </submittedName>
</protein>
<dbReference type="EMBL" id="JAIWYP010000008">
    <property type="protein sequence ID" value="KAH3783732.1"/>
    <property type="molecule type" value="Genomic_DNA"/>
</dbReference>
<proteinExistence type="predicted"/>
<accession>A0A9D4ENX0</accession>
<evidence type="ECO:0000256" key="1">
    <source>
        <dbReference type="SAM" id="MobiDB-lite"/>
    </source>
</evidence>
<keyword evidence="3" id="KW-1185">Reference proteome</keyword>
<reference evidence="2" key="1">
    <citation type="journal article" date="2019" name="bioRxiv">
        <title>The Genome of the Zebra Mussel, Dreissena polymorpha: A Resource for Invasive Species Research.</title>
        <authorList>
            <person name="McCartney M.A."/>
            <person name="Auch B."/>
            <person name="Kono T."/>
            <person name="Mallez S."/>
            <person name="Zhang Y."/>
            <person name="Obille A."/>
            <person name="Becker A."/>
            <person name="Abrahante J.E."/>
            <person name="Garbe J."/>
            <person name="Badalamenti J.P."/>
            <person name="Herman A."/>
            <person name="Mangelson H."/>
            <person name="Liachko I."/>
            <person name="Sullivan S."/>
            <person name="Sone E.D."/>
            <person name="Koren S."/>
            <person name="Silverstein K.A.T."/>
            <person name="Beckman K.B."/>
            <person name="Gohl D.M."/>
        </authorList>
    </citation>
    <scope>NUCLEOTIDE SEQUENCE</scope>
    <source>
        <strain evidence="2">Duluth1</strain>
        <tissue evidence="2">Whole animal</tissue>
    </source>
</reference>
<organism evidence="2 3">
    <name type="scientific">Dreissena polymorpha</name>
    <name type="common">Zebra mussel</name>
    <name type="synonym">Mytilus polymorpha</name>
    <dbReference type="NCBI Taxonomy" id="45954"/>
    <lineage>
        <taxon>Eukaryota</taxon>
        <taxon>Metazoa</taxon>
        <taxon>Spiralia</taxon>
        <taxon>Lophotrochozoa</taxon>
        <taxon>Mollusca</taxon>
        <taxon>Bivalvia</taxon>
        <taxon>Autobranchia</taxon>
        <taxon>Heteroconchia</taxon>
        <taxon>Euheterodonta</taxon>
        <taxon>Imparidentia</taxon>
        <taxon>Neoheterodontei</taxon>
        <taxon>Myida</taxon>
        <taxon>Dreissenoidea</taxon>
        <taxon>Dreissenidae</taxon>
        <taxon>Dreissena</taxon>
    </lineage>
</organism>
<name>A0A9D4ENX0_DREPO</name>
<dbReference type="Proteomes" id="UP000828390">
    <property type="component" value="Unassembled WGS sequence"/>
</dbReference>
<dbReference type="AlphaFoldDB" id="A0A9D4ENX0"/>
<sequence length="71" mass="7599">MLDCQALRRLPISREAMRPKAGPLDPSGPGLPQHPLAGAGQPGGHEADGLATVQYQQCHSEQVVQWQSESN</sequence>
<evidence type="ECO:0000313" key="2">
    <source>
        <dbReference type="EMBL" id="KAH3783732.1"/>
    </source>
</evidence>
<reference evidence="2" key="2">
    <citation type="submission" date="2020-11" db="EMBL/GenBank/DDBJ databases">
        <authorList>
            <person name="McCartney M.A."/>
            <person name="Auch B."/>
            <person name="Kono T."/>
            <person name="Mallez S."/>
            <person name="Becker A."/>
            <person name="Gohl D.M."/>
            <person name="Silverstein K.A.T."/>
            <person name="Koren S."/>
            <person name="Bechman K.B."/>
            <person name="Herman A."/>
            <person name="Abrahante J.E."/>
            <person name="Garbe J."/>
        </authorList>
    </citation>
    <scope>NUCLEOTIDE SEQUENCE</scope>
    <source>
        <strain evidence="2">Duluth1</strain>
        <tissue evidence="2">Whole animal</tissue>
    </source>
</reference>
<gene>
    <name evidence="2" type="ORF">DPMN_161675</name>
</gene>
<evidence type="ECO:0000313" key="3">
    <source>
        <dbReference type="Proteomes" id="UP000828390"/>
    </source>
</evidence>
<feature type="region of interest" description="Disordered" evidence="1">
    <location>
        <begin position="1"/>
        <end position="47"/>
    </location>
</feature>
<comment type="caution">
    <text evidence="2">The sequence shown here is derived from an EMBL/GenBank/DDBJ whole genome shotgun (WGS) entry which is preliminary data.</text>
</comment>